<evidence type="ECO:0000256" key="1">
    <source>
        <dbReference type="SAM" id="SignalP"/>
    </source>
</evidence>
<reference evidence="2" key="1">
    <citation type="submission" date="2014-11" db="EMBL/GenBank/DDBJ databases">
        <authorList>
            <person name="Amaro Gonzalez C."/>
        </authorList>
    </citation>
    <scope>NUCLEOTIDE SEQUENCE</scope>
</reference>
<keyword evidence="1" id="KW-0732">Signal</keyword>
<dbReference type="AlphaFoldDB" id="A0A0E9W806"/>
<protein>
    <recommendedName>
        <fullName evidence="3">Secreted protein</fullName>
    </recommendedName>
</protein>
<evidence type="ECO:0000313" key="2">
    <source>
        <dbReference type="EMBL" id="JAH86426.1"/>
    </source>
</evidence>
<reference evidence="2" key="2">
    <citation type="journal article" date="2015" name="Fish Shellfish Immunol.">
        <title>Early steps in the European eel (Anguilla anguilla)-Vibrio vulnificus interaction in the gills: Role of the RtxA13 toxin.</title>
        <authorList>
            <person name="Callol A."/>
            <person name="Pajuelo D."/>
            <person name="Ebbesson L."/>
            <person name="Teles M."/>
            <person name="MacKenzie S."/>
            <person name="Amaro C."/>
        </authorList>
    </citation>
    <scope>NUCLEOTIDE SEQUENCE</scope>
</reference>
<evidence type="ECO:0008006" key="3">
    <source>
        <dbReference type="Google" id="ProtNLM"/>
    </source>
</evidence>
<organism evidence="2">
    <name type="scientific">Anguilla anguilla</name>
    <name type="common">European freshwater eel</name>
    <name type="synonym">Muraena anguilla</name>
    <dbReference type="NCBI Taxonomy" id="7936"/>
    <lineage>
        <taxon>Eukaryota</taxon>
        <taxon>Metazoa</taxon>
        <taxon>Chordata</taxon>
        <taxon>Craniata</taxon>
        <taxon>Vertebrata</taxon>
        <taxon>Euteleostomi</taxon>
        <taxon>Actinopterygii</taxon>
        <taxon>Neopterygii</taxon>
        <taxon>Teleostei</taxon>
        <taxon>Anguilliformes</taxon>
        <taxon>Anguillidae</taxon>
        <taxon>Anguilla</taxon>
    </lineage>
</organism>
<accession>A0A0E9W806</accession>
<feature type="chain" id="PRO_5002434099" description="Secreted protein" evidence="1">
    <location>
        <begin position="28"/>
        <end position="89"/>
    </location>
</feature>
<dbReference type="EMBL" id="GBXM01022151">
    <property type="protein sequence ID" value="JAH86426.1"/>
    <property type="molecule type" value="Transcribed_RNA"/>
</dbReference>
<sequence length="89" mass="9781">MTTLVASAVRCAFVDLLLQLIRVGTECLGRVPHVLENYLCFLAALSSVHVPPPSPPLSGSLLYANILYIIITNFKKKCAFRKVCWCKSG</sequence>
<name>A0A0E9W806_ANGAN</name>
<feature type="signal peptide" evidence="1">
    <location>
        <begin position="1"/>
        <end position="27"/>
    </location>
</feature>
<proteinExistence type="predicted"/>